<proteinExistence type="predicted"/>
<name>A0A8T8E1J5_9EURY</name>
<keyword evidence="3" id="KW-1185">Reference proteome</keyword>
<sequence>MPAFQSVLADWDVDRIYRAATAAAAVFLSLGVTDGAIAAVATTALLLAGFGVCWSVGTRIADRLRTASS</sequence>
<dbReference type="EMBL" id="CP069188">
    <property type="protein sequence ID" value="QRV15356.1"/>
    <property type="molecule type" value="Genomic_DNA"/>
</dbReference>
<keyword evidence="1" id="KW-1133">Transmembrane helix</keyword>
<feature type="transmembrane region" description="Helical" evidence="1">
    <location>
        <begin position="36"/>
        <end position="56"/>
    </location>
</feature>
<protein>
    <submittedName>
        <fullName evidence="2">Uncharacterized protein</fullName>
    </submittedName>
</protein>
<evidence type="ECO:0000256" key="1">
    <source>
        <dbReference type="SAM" id="Phobius"/>
    </source>
</evidence>
<evidence type="ECO:0000313" key="3">
    <source>
        <dbReference type="Proteomes" id="UP000637819"/>
    </source>
</evidence>
<evidence type="ECO:0000313" key="2">
    <source>
        <dbReference type="EMBL" id="QRV15356.1"/>
    </source>
</evidence>
<dbReference type="GeneID" id="62873489"/>
<dbReference type="RefSeq" id="WP_204747900.1">
    <property type="nucleotide sequence ID" value="NZ_CP069188.1"/>
</dbReference>
<dbReference type="Proteomes" id="UP000637819">
    <property type="component" value="Chromosome"/>
</dbReference>
<dbReference type="KEGG" id="hsal:JMJ58_00155"/>
<keyword evidence="1" id="KW-0472">Membrane</keyword>
<reference evidence="2 3" key="1">
    <citation type="submission" date="2021-01" db="EMBL/GenBank/DDBJ databases">
        <title>Genome Sequence and Methylation Pattern of Haloterrigena salifodinae BOL5-1, An Extremely Halophilic Archaeon from a Bolivian Salt Mine.</title>
        <authorList>
            <person name="DasSarma P."/>
            <person name="Anton B.P."/>
            <person name="DasSarma S.L."/>
            <person name="von Ehrenheim H.A.L."/>
            <person name="Martinez F.L."/>
            <person name="Guzman D."/>
            <person name="Roberts R.J."/>
            <person name="DasSarma S."/>
        </authorList>
    </citation>
    <scope>NUCLEOTIDE SEQUENCE [LARGE SCALE GENOMIC DNA]</scope>
    <source>
        <strain evidence="2 3">BOL5-1</strain>
    </source>
</reference>
<organism evidence="2 3">
    <name type="scientific">Haloterrigena salifodinae</name>
    <dbReference type="NCBI Taxonomy" id="2675099"/>
    <lineage>
        <taxon>Archaea</taxon>
        <taxon>Methanobacteriati</taxon>
        <taxon>Methanobacteriota</taxon>
        <taxon>Stenosarchaea group</taxon>
        <taxon>Halobacteria</taxon>
        <taxon>Halobacteriales</taxon>
        <taxon>Natrialbaceae</taxon>
        <taxon>Haloterrigena</taxon>
    </lineage>
</organism>
<gene>
    <name evidence="2" type="ORF">JMJ58_00155</name>
</gene>
<keyword evidence="1" id="KW-0812">Transmembrane</keyword>
<accession>A0A8T8E1J5</accession>
<dbReference type="AlphaFoldDB" id="A0A8T8E1J5"/>